<evidence type="ECO:0000313" key="2">
    <source>
        <dbReference type="EMBL" id="KAK9741086.1"/>
    </source>
</evidence>
<keyword evidence="3" id="KW-1185">Reference proteome</keyword>
<name>A0AAW1M5R7_SAPOF</name>
<evidence type="ECO:0000259" key="1">
    <source>
        <dbReference type="Pfam" id="PF00168"/>
    </source>
</evidence>
<accession>A0AAW1M5R7</accession>
<protein>
    <recommendedName>
        <fullName evidence="1">C2 domain-containing protein</fullName>
    </recommendedName>
</protein>
<evidence type="ECO:0000313" key="3">
    <source>
        <dbReference type="Proteomes" id="UP001443914"/>
    </source>
</evidence>
<dbReference type="Pfam" id="PF00168">
    <property type="entry name" value="C2"/>
    <property type="match status" value="1"/>
</dbReference>
<gene>
    <name evidence="2" type="ORF">RND81_03G080500</name>
</gene>
<comment type="caution">
    <text evidence="2">The sequence shown here is derived from an EMBL/GenBank/DDBJ whole genome shotgun (WGS) entry which is preliminary data.</text>
</comment>
<proteinExistence type="predicted"/>
<dbReference type="InterPro" id="IPR000008">
    <property type="entry name" value="C2_dom"/>
</dbReference>
<feature type="domain" description="C2" evidence="1">
    <location>
        <begin position="23"/>
        <end position="96"/>
    </location>
</feature>
<dbReference type="EMBL" id="JBDFQZ010000003">
    <property type="protein sequence ID" value="KAK9741086.1"/>
    <property type="molecule type" value="Genomic_DNA"/>
</dbReference>
<reference evidence="2" key="1">
    <citation type="submission" date="2024-03" db="EMBL/GenBank/DDBJ databases">
        <title>WGS assembly of Saponaria officinalis var. Norfolk2.</title>
        <authorList>
            <person name="Jenkins J."/>
            <person name="Shu S."/>
            <person name="Grimwood J."/>
            <person name="Barry K."/>
            <person name="Goodstein D."/>
            <person name="Schmutz J."/>
            <person name="Leebens-Mack J."/>
            <person name="Osbourn A."/>
        </authorList>
    </citation>
    <scope>NUCLEOTIDE SEQUENCE [LARGE SCALE GENOMIC DNA]</scope>
    <source>
        <strain evidence="2">JIC</strain>
    </source>
</reference>
<organism evidence="2 3">
    <name type="scientific">Saponaria officinalis</name>
    <name type="common">Common soapwort</name>
    <name type="synonym">Lychnis saponaria</name>
    <dbReference type="NCBI Taxonomy" id="3572"/>
    <lineage>
        <taxon>Eukaryota</taxon>
        <taxon>Viridiplantae</taxon>
        <taxon>Streptophyta</taxon>
        <taxon>Embryophyta</taxon>
        <taxon>Tracheophyta</taxon>
        <taxon>Spermatophyta</taxon>
        <taxon>Magnoliopsida</taxon>
        <taxon>eudicotyledons</taxon>
        <taxon>Gunneridae</taxon>
        <taxon>Pentapetalae</taxon>
        <taxon>Caryophyllales</taxon>
        <taxon>Caryophyllaceae</taxon>
        <taxon>Caryophylleae</taxon>
        <taxon>Saponaria</taxon>
    </lineage>
</organism>
<dbReference type="Proteomes" id="UP001443914">
    <property type="component" value="Unassembled WGS sequence"/>
</dbReference>
<dbReference type="AlphaFoldDB" id="A0AAW1M5R7"/>
<sequence length="176" mass="19966">MESTSQELSLNCILSTHDHLKKTYIMVTLFHGCSSKYEKRQADLDAKGNAKFQFKDVNVKTAYLQFQVFTHRWLLSDKHVGDVNVLVSDLMSSQILTEQPLFASYELGKTSKKGKDCYLKLMCRLSSREKDSTAVVSRDEKRKVVSKHDAAGIGNDIALFKTVPSFRTPLVSLIWN</sequence>